<protein>
    <submittedName>
        <fullName evidence="2">Uncharacterized protein</fullName>
    </submittedName>
</protein>
<evidence type="ECO:0000313" key="2">
    <source>
        <dbReference type="EMBL" id="SMX46480.1"/>
    </source>
</evidence>
<keyword evidence="1" id="KW-0812">Transmembrane</keyword>
<keyword evidence="1" id="KW-1133">Transmembrane helix</keyword>
<keyword evidence="1" id="KW-0472">Membrane</keyword>
<gene>
    <name evidence="2" type="ORF">PEV8663_03301</name>
</gene>
<feature type="transmembrane region" description="Helical" evidence="1">
    <location>
        <begin position="48"/>
        <end position="70"/>
    </location>
</feature>
<keyword evidence="3" id="KW-1185">Reference proteome</keyword>
<evidence type="ECO:0000256" key="1">
    <source>
        <dbReference type="SAM" id="Phobius"/>
    </source>
</evidence>
<evidence type="ECO:0000313" key="3">
    <source>
        <dbReference type="Proteomes" id="UP000220836"/>
    </source>
</evidence>
<reference evidence="2 3" key="1">
    <citation type="submission" date="2017-05" db="EMBL/GenBank/DDBJ databases">
        <authorList>
            <person name="Song R."/>
            <person name="Chenine A.L."/>
            <person name="Ruprecht R.M."/>
        </authorList>
    </citation>
    <scope>NUCLEOTIDE SEQUENCE [LARGE SCALE GENOMIC DNA]</scope>
    <source>
        <strain evidence="2 3">CECT 8663</strain>
    </source>
</reference>
<feature type="transmembrane region" description="Helical" evidence="1">
    <location>
        <begin position="7"/>
        <end position="28"/>
    </location>
</feature>
<dbReference type="AlphaFoldDB" id="A0A238KV13"/>
<sequence>MKPALITGAFFISSLVALLVALVAVWFLTDTIDGIGSLLETLSVGIAAAIRALPFWMLMAFPVFTALRAFAVWKSKESLLVLGP</sequence>
<dbReference type="Proteomes" id="UP000220836">
    <property type="component" value="Unassembled WGS sequence"/>
</dbReference>
<accession>A0A238KV13</accession>
<dbReference type="RefSeq" id="WP_097805771.1">
    <property type="nucleotide sequence ID" value="NZ_FXYH01000013.1"/>
</dbReference>
<proteinExistence type="predicted"/>
<name>A0A238KV13_9RHOB</name>
<dbReference type="EMBL" id="FXYH01000013">
    <property type="protein sequence ID" value="SMX46480.1"/>
    <property type="molecule type" value="Genomic_DNA"/>
</dbReference>
<organism evidence="2 3">
    <name type="scientific">Pelagimonas varians</name>
    <dbReference type="NCBI Taxonomy" id="696760"/>
    <lineage>
        <taxon>Bacteria</taxon>
        <taxon>Pseudomonadati</taxon>
        <taxon>Pseudomonadota</taxon>
        <taxon>Alphaproteobacteria</taxon>
        <taxon>Rhodobacterales</taxon>
        <taxon>Roseobacteraceae</taxon>
        <taxon>Pelagimonas</taxon>
    </lineage>
</organism>